<proteinExistence type="predicted"/>
<comment type="caution">
    <text evidence="1">The sequence shown here is derived from an EMBL/GenBank/DDBJ whole genome shotgun (WGS) entry which is preliminary data.</text>
</comment>
<protein>
    <submittedName>
        <fullName evidence="1">Uncharacterized protein</fullName>
    </submittedName>
</protein>
<evidence type="ECO:0000313" key="2">
    <source>
        <dbReference type="Proteomes" id="UP000554286"/>
    </source>
</evidence>
<dbReference type="EMBL" id="JACIGK010000004">
    <property type="protein sequence ID" value="MBB4265258.1"/>
    <property type="molecule type" value="Genomic_DNA"/>
</dbReference>
<name>A0A7W6RC88_9PROT</name>
<sequence>MLKSNRLVMEVSSRSVTETVVVRGQNIPGTLRMAAMVAERYMRDPQVLHPENPVPPDWDDLWTRKISPYEKSVNPDNWASVHVRGKTIYASLESDPIMAIERVAQGADLDERTIRAATAGLFGAEPDEDVVVQHDSQTAVVITPFSAYLRAAVLERKGGRTGSFSVSVYHSETRRVRVGLLLNFCADVIECCNLRQFLERLPAGRDDPRTPVPEHLRQQVGGANGRRRDLMQFIKGFETAHKVQYRPDRPDL</sequence>
<gene>
    <name evidence="1" type="ORF">GGD89_000873</name>
</gene>
<reference evidence="1 2" key="1">
    <citation type="submission" date="2020-08" db="EMBL/GenBank/DDBJ databases">
        <title>Genome sequencing of Purple Non-Sulfur Bacteria from various extreme environments.</title>
        <authorList>
            <person name="Mayer M."/>
        </authorList>
    </citation>
    <scope>NUCLEOTIDE SEQUENCE [LARGE SCALE GENOMIC DNA]</scope>
    <source>
        <strain evidence="1 2">JA131</strain>
    </source>
</reference>
<accession>A0A7W6RC88</accession>
<keyword evidence="2" id="KW-1185">Reference proteome</keyword>
<evidence type="ECO:0000313" key="1">
    <source>
        <dbReference type="EMBL" id="MBB4265258.1"/>
    </source>
</evidence>
<organism evidence="1 2">
    <name type="scientific">Roseospira visakhapatnamensis</name>
    <dbReference type="NCBI Taxonomy" id="390880"/>
    <lineage>
        <taxon>Bacteria</taxon>
        <taxon>Pseudomonadati</taxon>
        <taxon>Pseudomonadota</taxon>
        <taxon>Alphaproteobacteria</taxon>
        <taxon>Rhodospirillales</taxon>
        <taxon>Rhodospirillaceae</taxon>
        <taxon>Roseospira</taxon>
    </lineage>
</organism>
<dbReference type="AlphaFoldDB" id="A0A7W6RC88"/>
<dbReference type="RefSeq" id="WP_343058532.1">
    <property type="nucleotide sequence ID" value="NZ_JACIGK010000004.1"/>
</dbReference>
<dbReference type="Proteomes" id="UP000554286">
    <property type="component" value="Unassembled WGS sequence"/>
</dbReference>